<dbReference type="RefSeq" id="WP_219156711.1">
    <property type="nucleotide sequence ID" value="NZ_JAHWGL010000005.1"/>
</dbReference>
<dbReference type="CDD" id="cd03801">
    <property type="entry name" value="GT4_PimA-like"/>
    <property type="match status" value="1"/>
</dbReference>
<keyword evidence="1" id="KW-0808">Transferase</keyword>
<organism evidence="1 2">
    <name type="scientific">Hymenobacter profundi</name>
    <dbReference type="NCBI Taxonomy" id="1982110"/>
    <lineage>
        <taxon>Bacteria</taxon>
        <taxon>Pseudomonadati</taxon>
        <taxon>Bacteroidota</taxon>
        <taxon>Cytophagia</taxon>
        <taxon>Cytophagales</taxon>
        <taxon>Hymenobacteraceae</taxon>
        <taxon>Hymenobacter</taxon>
    </lineage>
</organism>
<proteinExistence type="predicted"/>
<accession>A0ABS6WV32</accession>
<evidence type="ECO:0000313" key="2">
    <source>
        <dbReference type="Proteomes" id="UP000826188"/>
    </source>
</evidence>
<dbReference type="Pfam" id="PF13692">
    <property type="entry name" value="Glyco_trans_1_4"/>
    <property type="match status" value="1"/>
</dbReference>
<protein>
    <submittedName>
        <fullName evidence="1">Glycosyltransferase</fullName>
        <ecNumber evidence="1">2.4.-.-</ecNumber>
    </submittedName>
</protein>
<dbReference type="EC" id="2.4.-.-" evidence="1"/>
<comment type="caution">
    <text evidence="1">The sequence shown here is derived from an EMBL/GenBank/DDBJ whole genome shotgun (WGS) entry which is preliminary data.</text>
</comment>
<sequence>MKLLVLLSRFPYPLDKGDKLRAFYQLRELAHRHTICLLALTDEDVPAASHAQVASFCAGGIHVHRLRRPNIARGLAIALATALPLQIGYFQDAAAQRLLTQLLHTFRPDHVYCQLIRMAEYLRPHYQQWPCTLDYMDVFSAGVARRAARAPRWQRSVLQLEAQRLRRYEALVFDWFRAHSIISDQDRQLIDHPQRQQIRVVLNGIDTTYFQPTEAPKEYELLFCGNMAYPPNIDAAVFLAEEILPFVRQQHPHARLLIAGTTPTARVQALATEGVTISGWLPDIRTAYAGARVFVAPMRTGTGLQNKLLEAMAMRLPCVTTTLANAALRGTPDEQVLIGDTAIALATHIIKLLSYPEEAATLAEQGLWFVSTHYNWSASTTRLEEIMHLHTAADVVTSPADSPAPTP</sequence>
<dbReference type="PANTHER" id="PTHR12526:SF600">
    <property type="entry name" value="GLYCOSYL TRANSFERASE GROUP 1"/>
    <property type="match status" value="1"/>
</dbReference>
<dbReference type="PANTHER" id="PTHR12526">
    <property type="entry name" value="GLYCOSYLTRANSFERASE"/>
    <property type="match status" value="1"/>
</dbReference>
<name>A0ABS6WV32_9BACT</name>
<evidence type="ECO:0000313" key="1">
    <source>
        <dbReference type="EMBL" id="MBW3127445.1"/>
    </source>
</evidence>
<gene>
    <name evidence="1" type="ORF">KYK14_02690</name>
</gene>
<keyword evidence="2" id="KW-1185">Reference proteome</keyword>
<keyword evidence="1" id="KW-0328">Glycosyltransferase</keyword>
<reference evidence="1 2" key="1">
    <citation type="submission" date="2021-07" db="EMBL/GenBank/DDBJ databases">
        <title>Hymenobacter profundi sp. nov., isolated from deep-sea water.</title>
        <authorList>
            <person name="Kim M.K."/>
        </authorList>
    </citation>
    <scope>NUCLEOTIDE SEQUENCE [LARGE SCALE GENOMIC DNA]</scope>
    <source>
        <strain evidence="1 2">M2</strain>
    </source>
</reference>
<dbReference type="Proteomes" id="UP000826188">
    <property type="component" value="Unassembled WGS sequence"/>
</dbReference>
<dbReference type="GO" id="GO:0016757">
    <property type="term" value="F:glycosyltransferase activity"/>
    <property type="evidence" value="ECO:0007669"/>
    <property type="project" value="UniProtKB-KW"/>
</dbReference>
<dbReference type="EMBL" id="JAHWGL010000005">
    <property type="protein sequence ID" value="MBW3127445.1"/>
    <property type="molecule type" value="Genomic_DNA"/>
</dbReference>